<dbReference type="SFLD" id="SFLDS00003">
    <property type="entry name" value="Haloacid_Dehalogenase"/>
    <property type="match status" value="1"/>
</dbReference>
<dbReference type="Proteomes" id="UP000823936">
    <property type="component" value="Unassembled WGS sequence"/>
</dbReference>
<comment type="catalytic activity">
    <reaction evidence="1">
        <text>2-phosphoglycolate + H2O = glycolate + phosphate</text>
        <dbReference type="Rhea" id="RHEA:14369"/>
        <dbReference type="ChEBI" id="CHEBI:15377"/>
        <dbReference type="ChEBI" id="CHEBI:29805"/>
        <dbReference type="ChEBI" id="CHEBI:43474"/>
        <dbReference type="ChEBI" id="CHEBI:58033"/>
        <dbReference type="EC" id="3.1.3.18"/>
    </reaction>
</comment>
<dbReference type="InterPro" id="IPR050155">
    <property type="entry name" value="HAD-like_hydrolase_sf"/>
</dbReference>
<reference evidence="5" key="2">
    <citation type="submission" date="2021-04" db="EMBL/GenBank/DDBJ databases">
        <authorList>
            <person name="Gilroy R."/>
        </authorList>
    </citation>
    <scope>NUCLEOTIDE SEQUENCE</scope>
    <source>
        <strain evidence="5">Gambia11-129</strain>
    </source>
</reference>
<dbReference type="NCBIfam" id="TIGR01549">
    <property type="entry name" value="HAD-SF-IA-v1"/>
    <property type="match status" value="1"/>
</dbReference>
<comment type="caution">
    <text evidence="5">The sequence shown here is derived from an EMBL/GenBank/DDBJ whole genome shotgun (WGS) entry which is preliminary data.</text>
</comment>
<comment type="similarity">
    <text evidence="3">Belongs to the HAD-like hydrolase superfamily. CbbY/CbbZ/Gph/YieH family.</text>
</comment>
<dbReference type="PANTHER" id="PTHR43434">
    <property type="entry name" value="PHOSPHOGLYCOLATE PHOSPHATASE"/>
    <property type="match status" value="1"/>
</dbReference>
<organism evidence="5 6">
    <name type="scientific">Candidatus Ornithospirochaeta avicola</name>
    <dbReference type="NCBI Taxonomy" id="2840896"/>
    <lineage>
        <taxon>Bacteria</taxon>
        <taxon>Pseudomonadati</taxon>
        <taxon>Spirochaetota</taxon>
        <taxon>Spirochaetia</taxon>
        <taxon>Spirochaetales</taxon>
        <taxon>Spirochaetaceae</taxon>
        <taxon>Spirochaetaceae incertae sedis</taxon>
        <taxon>Candidatus Ornithospirochaeta</taxon>
    </lineage>
</organism>
<name>A0A9D1TPI9_9SPIO</name>
<dbReference type="Pfam" id="PF13419">
    <property type="entry name" value="HAD_2"/>
    <property type="match status" value="1"/>
</dbReference>
<keyword evidence="5" id="KW-0378">Hydrolase</keyword>
<dbReference type="InterPro" id="IPR041492">
    <property type="entry name" value="HAD_2"/>
</dbReference>
<proteinExistence type="inferred from homology"/>
<dbReference type="SUPFAM" id="SSF56784">
    <property type="entry name" value="HAD-like"/>
    <property type="match status" value="1"/>
</dbReference>
<evidence type="ECO:0000256" key="1">
    <source>
        <dbReference type="ARBA" id="ARBA00000830"/>
    </source>
</evidence>
<dbReference type="CDD" id="cd01427">
    <property type="entry name" value="HAD_like"/>
    <property type="match status" value="1"/>
</dbReference>
<dbReference type="PANTHER" id="PTHR43434:SF1">
    <property type="entry name" value="PHOSPHOGLYCOLATE PHOSPHATASE"/>
    <property type="match status" value="1"/>
</dbReference>
<dbReference type="InterPro" id="IPR036412">
    <property type="entry name" value="HAD-like_sf"/>
</dbReference>
<protein>
    <recommendedName>
        <fullName evidence="4">phosphoglycolate phosphatase</fullName>
        <ecNumber evidence="4">3.1.3.18</ecNumber>
    </recommendedName>
</protein>
<evidence type="ECO:0000313" key="6">
    <source>
        <dbReference type="Proteomes" id="UP000823936"/>
    </source>
</evidence>
<dbReference type="GO" id="GO:0006281">
    <property type="term" value="P:DNA repair"/>
    <property type="evidence" value="ECO:0007669"/>
    <property type="project" value="TreeGrafter"/>
</dbReference>
<accession>A0A9D1TPI9</accession>
<dbReference type="Gene3D" id="3.40.50.1000">
    <property type="entry name" value="HAD superfamily/HAD-like"/>
    <property type="match status" value="1"/>
</dbReference>
<dbReference type="SFLD" id="SFLDG01129">
    <property type="entry name" value="C1.5:_HAD__Beta-PGM__Phosphata"/>
    <property type="match status" value="1"/>
</dbReference>
<dbReference type="EC" id="3.1.3.18" evidence="4"/>
<evidence type="ECO:0000256" key="2">
    <source>
        <dbReference type="ARBA" id="ARBA00004818"/>
    </source>
</evidence>
<dbReference type="AlphaFoldDB" id="A0A9D1TPI9"/>
<reference evidence="5" key="1">
    <citation type="journal article" date="2021" name="PeerJ">
        <title>Extensive microbial diversity within the chicken gut microbiome revealed by metagenomics and culture.</title>
        <authorList>
            <person name="Gilroy R."/>
            <person name="Ravi A."/>
            <person name="Getino M."/>
            <person name="Pursley I."/>
            <person name="Horton D.L."/>
            <person name="Alikhan N.F."/>
            <person name="Baker D."/>
            <person name="Gharbi K."/>
            <person name="Hall N."/>
            <person name="Watson M."/>
            <person name="Adriaenssens E.M."/>
            <person name="Foster-Nyarko E."/>
            <person name="Jarju S."/>
            <person name="Secka A."/>
            <person name="Antonio M."/>
            <person name="Oren A."/>
            <person name="Chaudhuri R.R."/>
            <person name="La Ragione R."/>
            <person name="Hildebrand F."/>
            <person name="Pallen M.J."/>
        </authorList>
    </citation>
    <scope>NUCLEOTIDE SEQUENCE</scope>
    <source>
        <strain evidence="5">Gambia11-129</strain>
    </source>
</reference>
<sequence>MKGIVIDKDGTLFDYGYVWGEIISRQVKKGVETFNLKKEDFDALTAKLERIFGVDRYGSKYSDGILFRHDLFPLNFMKILFSCFRYRINPFKMYSVIMEMVRHVSDNIVEDIKDKEFPEIRNIFLALKAHGYKTAIVTNDYLKTTMAFLEKMDIADLVDTIECADTGSKKKPNPEAIRKFARKYSIDEKDIVCIGDTISDMKFSHNAGCGYTVAVLTGSGDEKNLKKHADVVYSRIEDIMNDKVIFS</sequence>
<dbReference type="InterPro" id="IPR006439">
    <property type="entry name" value="HAD-SF_hydro_IA"/>
</dbReference>
<evidence type="ECO:0000256" key="4">
    <source>
        <dbReference type="ARBA" id="ARBA00013078"/>
    </source>
</evidence>
<dbReference type="EMBL" id="DXHU01000023">
    <property type="protein sequence ID" value="HIV99480.1"/>
    <property type="molecule type" value="Genomic_DNA"/>
</dbReference>
<evidence type="ECO:0000313" key="5">
    <source>
        <dbReference type="EMBL" id="HIV99480.1"/>
    </source>
</evidence>
<dbReference type="GO" id="GO:0008967">
    <property type="term" value="F:phosphoglycolate phosphatase activity"/>
    <property type="evidence" value="ECO:0007669"/>
    <property type="project" value="UniProtKB-EC"/>
</dbReference>
<gene>
    <name evidence="5" type="ORF">IAB12_06880</name>
</gene>
<comment type="pathway">
    <text evidence="2">Organic acid metabolism; glycolate biosynthesis; glycolate from 2-phosphoglycolate: step 1/1.</text>
</comment>
<dbReference type="InterPro" id="IPR023214">
    <property type="entry name" value="HAD_sf"/>
</dbReference>
<evidence type="ECO:0000256" key="3">
    <source>
        <dbReference type="ARBA" id="ARBA00006171"/>
    </source>
</evidence>